<dbReference type="CDD" id="cd00801">
    <property type="entry name" value="INT_P4_C"/>
    <property type="match status" value="1"/>
</dbReference>
<accession>A0A0C4YE74</accession>
<feature type="domain" description="Tyr recombinase" evidence="5">
    <location>
        <begin position="221"/>
        <end position="398"/>
    </location>
</feature>
<dbReference type="InterPro" id="IPR010998">
    <property type="entry name" value="Integrase_recombinase_N"/>
</dbReference>
<evidence type="ECO:0000313" key="7">
    <source>
        <dbReference type="Proteomes" id="UP000031843"/>
    </source>
</evidence>
<dbReference type="Pfam" id="PF13356">
    <property type="entry name" value="Arm-DNA-bind_3"/>
    <property type="match status" value="1"/>
</dbReference>
<dbReference type="Pfam" id="PF22022">
    <property type="entry name" value="Phage_int_M"/>
    <property type="match status" value="1"/>
</dbReference>
<dbReference type="GO" id="GO:0003677">
    <property type="term" value="F:DNA binding"/>
    <property type="evidence" value="ECO:0007669"/>
    <property type="project" value="UniProtKB-KW"/>
</dbReference>
<dbReference type="SUPFAM" id="SSF56349">
    <property type="entry name" value="DNA breaking-rejoining enzymes"/>
    <property type="match status" value="1"/>
</dbReference>
<dbReference type="PROSITE" id="PS51898">
    <property type="entry name" value="TYR_RECOMBINASE"/>
    <property type="match status" value="1"/>
</dbReference>
<evidence type="ECO:0000256" key="3">
    <source>
        <dbReference type="ARBA" id="ARBA00023125"/>
    </source>
</evidence>
<dbReference type="KEGG" id="cbw:RR42_m3743"/>
<evidence type="ECO:0000256" key="1">
    <source>
        <dbReference type="ARBA" id="ARBA00008857"/>
    </source>
</evidence>
<evidence type="ECO:0000256" key="2">
    <source>
        <dbReference type="ARBA" id="ARBA00022908"/>
    </source>
</evidence>
<dbReference type="RefSeq" id="WP_043349975.1">
    <property type="nucleotide sequence ID" value="NZ_CP010536.1"/>
</dbReference>
<gene>
    <name evidence="6" type="ORF">RR42_m3743</name>
</gene>
<dbReference type="EMBL" id="CP010536">
    <property type="protein sequence ID" value="AJG21103.1"/>
    <property type="molecule type" value="Genomic_DNA"/>
</dbReference>
<dbReference type="InterPro" id="IPR053876">
    <property type="entry name" value="Phage_int_M"/>
</dbReference>
<dbReference type="Proteomes" id="UP000031843">
    <property type="component" value="Chromosome main"/>
</dbReference>
<dbReference type="PANTHER" id="PTHR30629:SF2">
    <property type="entry name" value="PROPHAGE INTEGRASE INTS-RELATED"/>
    <property type="match status" value="1"/>
</dbReference>
<dbReference type="InterPro" id="IPR038488">
    <property type="entry name" value="Integrase_DNA-bd_sf"/>
</dbReference>
<organism evidence="6 7">
    <name type="scientific">Cupriavidus basilensis</name>
    <dbReference type="NCBI Taxonomy" id="68895"/>
    <lineage>
        <taxon>Bacteria</taxon>
        <taxon>Pseudomonadati</taxon>
        <taxon>Pseudomonadota</taxon>
        <taxon>Betaproteobacteria</taxon>
        <taxon>Burkholderiales</taxon>
        <taxon>Burkholderiaceae</taxon>
        <taxon>Cupriavidus</taxon>
    </lineage>
</organism>
<dbReference type="Gene3D" id="1.10.150.130">
    <property type="match status" value="1"/>
</dbReference>
<dbReference type="Gene3D" id="1.10.443.10">
    <property type="entry name" value="Intergrase catalytic core"/>
    <property type="match status" value="1"/>
</dbReference>
<dbReference type="InterPro" id="IPR002104">
    <property type="entry name" value="Integrase_catalytic"/>
</dbReference>
<dbReference type="PANTHER" id="PTHR30629">
    <property type="entry name" value="PROPHAGE INTEGRASE"/>
    <property type="match status" value="1"/>
</dbReference>
<keyword evidence="3" id="KW-0238">DNA-binding</keyword>
<dbReference type="STRING" id="68895.RR42_m3743"/>
<evidence type="ECO:0000256" key="4">
    <source>
        <dbReference type="ARBA" id="ARBA00023172"/>
    </source>
</evidence>
<dbReference type="GO" id="GO:0015074">
    <property type="term" value="P:DNA integration"/>
    <property type="evidence" value="ECO:0007669"/>
    <property type="project" value="UniProtKB-KW"/>
</dbReference>
<keyword evidence="2" id="KW-0229">DNA integration</keyword>
<proteinExistence type="inferred from homology"/>
<keyword evidence="4" id="KW-0233">DNA recombination</keyword>
<dbReference type="InterPro" id="IPR013762">
    <property type="entry name" value="Integrase-like_cat_sf"/>
</dbReference>
<reference evidence="6 7" key="1">
    <citation type="journal article" date="2015" name="Genome Announc.">
        <title>Complete Genome Sequence of Cupriavidus basilensis 4G11, Isolated from the Oak Ridge Field Research Center Site.</title>
        <authorList>
            <person name="Ray J."/>
            <person name="Waters R.J."/>
            <person name="Skerker J.M."/>
            <person name="Kuehl J.V."/>
            <person name="Price M.N."/>
            <person name="Huang J."/>
            <person name="Chakraborty R."/>
            <person name="Arkin A.P."/>
            <person name="Deutschbauer A."/>
        </authorList>
    </citation>
    <scope>NUCLEOTIDE SEQUENCE [LARGE SCALE GENOMIC DNA]</scope>
    <source>
        <strain evidence="6">4G11</strain>
    </source>
</reference>
<dbReference type="Gene3D" id="3.30.160.390">
    <property type="entry name" value="Integrase, DNA-binding domain"/>
    <property type="match status" value="1"/>
</dbReference>
<name>A0A0C4YE74_9BURK</name>
<dbReference type="OrthoDB" id="9775880at2"/>
<dbReference type="InterPro" id="IPR050808">
    <property type="entry name" value="Phage_Integrase"/>
</dbReference>
<dbReference type="GO" id="GO:0006310">
    <property type="term" value="P:DNA recombination"/>
    <property type="evidence" value="ECO:0007669"/>
    <property type="project" value="UniProtKB-KW"/>
</dbReference>
<evidence type="ECO:0000259" key="5">
    <source>
        <dbReference type="PROSITE" id="PS51898"/>
    </source>
</evidence>
<sequence>MLTDTQCRNAKPKDKPYKLTDGKGLYLEVKPNGAKAWRYRFELAVDGKHKESLFALGDYATAPAAETPAQTKARQAGGRFTLAEAREARTKARSLVKQGVNPAHHRQLERIQRSQQNAATFEAVAKEWLGLKDWTETTRARRLDMLARVVFPKVGKLPVDTIKPAHVLDVLQAAAQKNGPTVAAEAKRTMSAVFELAISTLRAEVDPVYPVRKALPANKTQHKRPLSSDEIGRLLRDLGGYERNFQTVAVFRLMWMTLCRPSEAAGARWEEFDLDAGLWRIPAERMKKRKEHTAPLPRQATELLRAQYSLTGRHAHVFPNRDDRTKPMTDATLRQALKYLGWSGTYSPHATRTTGSTRLNELGYPTDWIERQLAHAEPNAVRRTYNHADHLADRAKMMQQWADMLDTWKAGATVLPINGKVA</sequence>
<dbReference type="InterPro" id="IPR025166">
    <property type="entry name" value="Integrase_DNA_bind_dom"/>
</dbReference>
<keyword evidence="7" id="KW-1185">Reference proteome</keyword>
<evidence type="ECO:0000313" key="6">
    <source>
        <dbReference type="EMBL" id="AJG21103.1"/>
    </source>
</evidence>
<dbReference type="AlphaFoldDB" id="A0A0C4YE74"/>
<comment type="similarity">
    <text evidence="1">Belongs to the 'phage' integrase family.</text>
</comment>
<dbReference type="InterPro" id="IPR011010">
    <property type="entry name" value="DNA_brk_join_enz"/>
</dbReference>
<dbReference type="Pfam" id="PF00589">
    <property type="entry name" value="Phage_integrase"/>
    <property type="match status" value="1"/>
</dbReference>
<protein>
    <submittedName>
        <fullName evidence="6">Integrase</fullName>
    </submittedName>
</protein>